<accession>A0A268S2B0</accession>
<dbReference type="PANTHER" id="PTHR40841">
    <property type="entry name" value="SIDEROPHORE TRIACETYLFUSARININE C ESTERASE"/>
    <property type="match status" value="1"/>
</dbReference>
<dbReference type="EMBL" id="NPBS01000032">
    <property type="protein sequence ID" value="PAF26678.1"/>
    <property type="molecule type" value="Genomic_DNA"/>
</dbReference>
<dbReference type="RefSeq" id="WP_095238321.1">
    <property type="nucleotide sequence ID" value="NZ_CP155469.1"/>
</dbReference>
<proteinExistence type="inferred from homology"/>
<reference evidence="3 4" key="1">
    <citation type="submission" date="2017-07" db="EMBL/GenBank/DDBJ databases">
        <title>Isolation and whole genome analysis of endospore-forming bacteria from heroin.</title>
        <authorList>
            <person name="Kalinowski J."/>
            <person name="Ahrens B."/>
            <person name="Al-Dilaimi A."/>
            <person name="Winkler A."/>
            <person name="Wibberg D."/>
            <person name="Schleenbecker U."/>
            <person name="Ruckert C."/>
            <person name="Wolfel R."/>
            <person name="Grass G."/>
        </authorList>
    </citation>
    <scope>NUCLEOTIDE SEQUENCE [LARGE SCALE GENOMIC DNA]</scope>
    <source>
        <strain evidence="3 4">7523-2</strain>
    </source>
</reference>
<dbReference type="Pfam" id="PF00756">
    <property type="entry name" value="Esterase"/>
    <property type="match status" value="1"/>
</dbReference>
<dbReference type="SUPFAM" id="SSF53474">
    <property type="entry name" value="alpha/beta-Hydrolases"/>
    <property type="match status" value="1"/>
</dbReference>
<dbReference type="InterPro" id="IPR029058">
    <property type="entry name" value="AB_hydrolase_fold"/>
</dbReference>
<organism evidence="3 4">
    <name type="scientific">Shouchella clausii</name>
    <name type="common">Alkalihalobacillus clausii</name>
    <dbReference type="NCBI Taxonomy" id="79880"/>
    <lineage>
        <taxon>Bacteria</taxon>
        <taxon>Bacillati</taxon>
        <taxon>Bacillota</taxon>
        <taxon>Bacilli</taxon>
        <taxon>Bacillales</taxon>
        <taxon>Bacillaceae</taxon>
        <taxon>Shouchella</taxon>
    </lineage>
</organism>
<sequence length="275" mass="30215">MLSNAGAYVLPHSDKWVLKANGSEHVIFVSVPSEQAPESGFPVLYLLDGNAVFASMTEALRLMTRPPHGFSPAAVVAIGYDTDGPFCRERRFFDYTVSATQEEVGTGKHGEPWPPSGGVDVFLSMLEEQLMPELEQKYSLDPTKRAFFGHSLGGLCVLHTLFTRNHLFDTYIAGSPSVWWKNRYIQDMAAAYLAEAGTRDAIAPVKKLLLSVGEKEKSHMVEDAIALHARLTRNASNIQSTFFSAPEAGHMSVLPTLIGEAIRFFLANGTESEHL</sequence>
<dbReference type="GO" id="GO:0016788">
    <property type="term" value="F:hydrolase activity, acting on ester bonds"/>
    <property type="evidence" value="ECO:0007669"/>
    <property type="project" value="TreeGrafter"/>
</dbReference>
<evidence type="ECO:0000313" key="4">
    <source>
        <dbReference type="Proteomes" id="UP000216133"/>
    </source>
</evidence>
<protein>
    <recommendedName>
        <fullName evidence="5">Alpha/beta hydrolase</fullName>
    </recommendedName>
</protein>
<keyword evidence="2" id="KW-0378">Hydrolase</keyword>
<comment type="similarity">
    <text evidence="1">Belongs to the esterase D family.</text>
</comment>
<evidence type="ECO:0008006" key="5">
    <source>
        <dbReference type="Google" id="ProtNLM"/>
    </source>
</evidence>
<dbReference type="Proteomes" id="UP000216133">
    <property type="component" value="Unassembled WGS sequence"/>
</dbReference>
<dbReference type="Gene3D" id="3.40.50.1820">
    <property type="entry name" value="alpha/beta hydrolase"/>
    <property type="match status" value="1"/>
</dbReference>
<name>A0A268S2B0_SHOCL</name>
<evidence type="ECO:0000256" key="1">
    <source>
        <dbReference type="ARBA" id="ARBA00005622"/>
    </source>
</evidence>
<dbReference type="InterPro" id="IPR052558">
    <property type="entry name" value="Siderophore_Hydrolase_D"/>
</dbReference>
<evidence type="ECO:0000256" key="2">
    <source>
        <dbReference type="ARBA" id="ARBA00022801"/>
    </source>
</evidence>
<dbReference type="AlphaFoldDB" id="A0A268S2B0"/>
<comment type="caution">
    <text evidence="3">The sequence shown here is derived from an EMBL/GenBank/DDBJ whole genome shotgun (WGS) entry which is preliminary data.</text>
</comment>
<dbReference type="InterPro" id="IPR000801">
    <property type="entry name" value="Esterase-like"/>
</dbReference>
<evidence type="ECO:0000313" key="3">
    <source>
        <dbReference type="EMBL" id="PAF26678.1"/>
    </source>
</evidence>
<dbReference type="PANTHER" id="PTHR40841:SF2">
    <property type="entry name" value="SIDEROPHORE-DEGRADING ESTERASE (EUROFUNG)"/>
    <property type="match status" value="1"/>
</dbReference>
<gene>
    <name evidence="3" type="ORF">CHH61_07355</name>
</gene>